<feature type="transmembrane region" description="Helical" evidence="1">
    <location>
        <begin position="186"/>
        <end position="205"/>
    </location>
</feature>
<keyword evidence="1" id="KW-1133">Transmembrane helix</keyword>
<proteinExistence type="predicted"/>
<dbReference type="EMBL" id="JAMTCO010000012">
    <property type="protein sequence ID" value="MCP2272311.1"/>
    <property type="molecule type" value="Genomic_DNA"/>
</dbReference>
<feature type="transmembrane region" description="Helical" evidence="1">
    <location>
        <begin position="156"/>
        <end position="174"/>
    </location>
</feature>
<dbReference type="Proteomes" id="UP001205185">
    <property type="component" value="Unassembled WGS sequence"/>
</dbReference>
<protein>
    <recommendedName>
        <fullName evidence="4">YibE/F-like protein</fullName>
    </recommendedName>
</protein>
<gene>
    <name evidence="2" type="ORF">LV75_004837</name>
</gene>
<keyword evidence="3" id="KW-1185">Reference proteome</keyword>
<comment type="caution">
    <text evidence="2">The sequence shown here is derived from an EMBL/GenBank/DDBJ whole genome shotgun (WGS) entry which is preliminary data.</text>
</comment>
<accession>A0ABT1IJC5</accession>
<evidence type="ECO:0000313" key="2">
    <source>
        <dbReference type="EMBL" id="MCP2272311.1"/>
    </source>
</evidence>
<dbReference type="RefSeq" id="WP_253889238.1">
    <property type="nucleotide sequence ID" value="NZ_BAAAVB010000001.1"/>
</dbReference>
<organism evidence="2 3">
    <name type="scientific">Actinokineospora diospyrosa</name>
    <dbReference type="NCBI Taxonomy" id="103728"/>
    <lineage>
        <taxon>Bacteria</taxon>
        <taxon>Bacillati</taxon>
        <taxon>Actinomycetota</taxon>
        <taxon>Actinomycetes</taxon>
        <taxon>Pseudonocardiales</taxon>
        <taxon>Pseudonocardiaceae</taxon>
        <taxon>Actinokineospora</taxon>
    </lineage>
</organism>
<keyword evidence="1" id="KW-0472">Membrane</keyword>
<reference evidence="2 3" key="1">
    <citation type="submission" date="2022-06" db="EMBL/GenBank/DDBJ databases">
        <title>Genomic Encyclopedia of Archaeal and Bacterial Type Strains, Phase II (KMG-II): from individual species to whole genera.</title>
        <authorList>
            <person name="Goeker M."/>
        </authorList>
    </citation>
    <scope>NUCLEOTIDE SEQUENCE [LARGE SCALE GENOMIC DNA]</scope>
    <source>
        <strain evidence="2 3">DSM 44255</strain>
    </source>
</reference>
<evidence type="ECO:0000256" key="1">
    <source>
        <dbReference type="SAM" id="Phobius"/>
    </source>
</evidence>
<evidence type="ECO:0008006" key="4">
    <source>
        <dbReference type="Google" id="ProtNLM"/>
    </source>
</evidence>
<feature type="transmembrane region" description="Helical" evidence="1">
    <location>
        <begin position="243"/>
        <end position="268"/>
    </location>
</feature>
<evidence type="ECO:0000313" key="3">
    <source>
        <dbReference type="Proteomes" id="UP001205185"/>
    </source>
</evidence>
<feature type="transmembrane region" description="Helical" evidence="1">
    <location>
        <begin position="211"/>
        <end position="231"/>
    </location>
</feature>
<feature type="transmembrane region" description="Helical" evidence="1">
    <location>
        <begin position="12"/>
        <end position="37"/>
    </location>
</feature>
<sequence length="269" mass="27705">MSVIAPVTPPRLTVRAALPGALLLALFGVLVLLTMVAPGRGDDGQLYGIAINQGEDQWVTIPRAALSCEMVGDTSTCTVEVAGRQLRASMTYTGSSRHLSCVAQYDGDPVSCGATYNYTSTGVGAIALIEDGLGVSAVELAGLAPWWTQIGDIADSGPIVVAVLAVVAAFVAGFGGRRPVNNATPLLWATGVGWALLVVASLVLLGGSVFFVIHPLVIVAGGVLVLWQWTLARPGRAQGIWRALGAFASTAFASSVALLLFMLAGAFID</sequence>
<name>A0ABT1IJC5_9PSEU</name>
<keyword evidence="1" id="KW-0812">Transmembrane</keyword>